<dbReference type="GO" id="GO:0043190">
    <property type="term" value="C:ATP-binding cassette (ABC) transporter complex"/>
    <property type="evidence" value="ECO:0007669"/>
    <property type="project" value="TreeGrafter"/>
</dbReference>
<evidence type="ECO:0000256" key="1">
    <source>
        <dbReference type="ARBA" id="ARBA00005417"/>
    </source>
</evidence>
<dbReference type="PANTHER" id="PTHR43553:SF3">
    <property type="entry name" value="ABC TRANSPORTER ATP-BINDING PROTEIN MODF"/>
    <property type="match status" value="1"/>
</dbReference>
<evidence type="ECO:0000313" key="6">
    <source>
        <dbReference type="EMBL" id="OYN82295.1"/>
    </source>
</evidence>
<dbReference type="CDD" id="cd03225">
    <property type="entry name" value="ABC_cobalt_CbiO_domain1"/>
    <property type="match status" value="1"/>
</dbReference>
<dbReference type="GO" id="GO:0042626">
    <property type="term" value="F:ATPase-coupled transmembrane transporter activity"/>
    <property type="evidence" value="ECO:0007669"/>
    <property type="project" value="TreeGrafter"/>
</dbReference>
<dbReference type="EMBL" id="NOZR01000002">
    <property type="protein sequence ID" value="OYN82295.1"/>
    <property type="molecule type" value="Genomic_DNA"/>
</dbReference>
<evidence type="ECO:0000313" key="7">
    <source>
        <dbReference type="Proteomes" id="UP000216063"/>
    </source>
</evidence>
<keyword evidence="7" id="KW-1185">Reference proteome</keyword>
<gene>
    <name evidence="6" type="ORF">CG716_03265</name>
</gene>
<dbReference type="RefSeq" id="WP_094476378.1">
    <property type="nucleotide sequence ID" value="NZ_JACKSC010000185.1"/>
</dbReference>
<feature type="domain" description="ABC transporter" evidence="5">
    <location>
        <begin position="20"/>
        <end position="260"/>
    </location>
</feature>
<evidence type="ECO:0000259" key="5">
    <source>
        <dbReference type="PROSITE" id="PS50893"/>
    </source>
</evidence>
<sequence length="285" mass="30965">MRHDGAVPDAADEVDPDLLIDFRKVSLRRGGRALVGPVTWQVELDERWVVIGPNGAGKTSLLRIAAAMEHPSTGTAYVLGERLGRTDMAELRQRVGLSSSALSQRVPDDEVVRDLVVSAGYAVLGRWRETYEDVDYAQAVDTLEGVGAEHLAERTYGTLSEGERKRVLIARSLMTDPELLLLDEPAAGLDLGGREELVARLADLAADPDAPALVLVTHHVEEIPPGFSHALILSEGQVVASGLLHDTLTSENLSAAFGQSIALETIDGRYFARRVRSRAAHRRRL</sequence>
<keyword evidence="2" id="KW-0813">Transport</keyword>
<dbReference type="PANTHER" id="PTHR43553">
    <property type="entry name" value="HEAVY METAL TRANSPORTER"/>
    <property type="match status" value="1"/>
</dbReference>
<dbReference type="FunFam" id="3.40.50.300:FF:001031">
    <property type="entry name" value="Iron ABC transporter ATP-binding protein"/>
    <property type="match status" value="1"/>
</dbReference>
<reference evidence="6 7" key="1">
    <citation type="submission" date="2017-07" db="EMBL/GenBank/DDBJ databases">
        <title>The new phylogeny of genus Mycobacterium.</title>
        <authorList>
            <person name="Tortoli E."/>
            <person name="Trovato A."/>
            <person name="Cirillo D.M."/>
        </authorList>
    </citation>
    <scope>NUCLEOTIDE SEQUENCE [LARGE SCALE GENOMIC DNA]</scope>
    <source>
        <strain evidence="6 7">ATCC 33027</strain>
    </source>
</reference>
<dbReference type="Gene3D" id="3.40.50.300">
    <property type="entry name" value="P-loop containing nucleotide triphosphate hydrolases"/>
    <property type="match status" value="1"/>
</dbReference>
<keyword evidence="3" id="KW-0547">Nucleotide-binding</keyword>
<accession>A0A255DYD2</accession>
<proteinExistence type="inferred from homology"/>
<dbReference type="GO" id="GO:0005524">
    <property type="term" value="F:ATP binding"/>
    <property type="evidence" value="ECO:0007669"/>
    <property type="project" value="UniProtKB-KW"/>
</dbReference>
<dbReference type="InterPro" id="IPR027417">
    <property type="entry name" value="P-loop_NTPase"/>
</dbReference>
<dbReference type="AlphaFoldDB" id="A0A255DYD2"/>
<evidence type="ECO:0000256" key="2">
    <source>
        <dbReference type="ARBA" id="ARBA00022448"/>
    </source>
</evidence>
<keyword evidence="4 6" id="KW-0067">ATP-binding</keyword>
<evidence type="ECO:0000256" key="4">
    <source>
        <dbReference type="ARBA" id="ARBA00022840"/>
    </source>
</evidence>
<dbReference type="InterPro" id="IPR015856">
    <property type="entry name" value="ABC_transpr_CbiO/EcfA_su"/>
</dbReference>
<comment type="similarity">
    <text evidence="1">Belongs to the ABC transporter superfamily.</text>
</comment>
<dbReference type="Proteomes" id="UP000216063">
    <property type="component" value="Unassembled WGS sequence"/>
</dbReference>
<protein>
    <submittedName>
        <fullName evidence="6">Iron ABC transporter ATP-binding protein</fullName>
    </submittedName>
</protein>
<dbReference type="InterPro" id="IPR050095">
    <property type="entry name" value="ECF_ABC_transporter_ATP-bd"/>
</dbReference>
<evidence type="ECO:0000256" key="3">
    <source>
        <dbReference type="ARBA" id="ARBA00022741"/>
    </source>
</evidence>
<dbReference type="Pfam" id="PF00005">
    <property type="entry name" value="ABC_tran"/>
    <property type="match status" value="1"/>
</dbReference>
<dbReference type="SUPFAM" id="SSF52540">
    <property type="entry name" value="P-loop containing nucleoside triphosphate hydrolases"/>
    <property type="match status" value="1"/>
</dbReference>
<dbReference type="SMART" id="SM00382">
    <property type="entry name" value="AAA"/>
    <property type="match status" value="1"/>
</dbReference>
<dbReference type="PROSITE" id="PS50893">
    <property type="entry name" value="ABC_TRANSPORTER_2"/>
    <property type="match status" value="1"/>
</dbReference>
<name>A0A255DYD2_9MYCO</name>
<dbReference type="GO" id="GO:0016887">
    <property type="term" value="F:ATP hydrolysis activity"/>
    <property type="evidence" value="ECO:0007669"/>
    <property type="project" value="InterPro"/>
</dbReference>
<dbReference type="InterPro" id="IPR003593">
    <property type="entry name" value="AAA+_ATPase"/>
</dbReference>
<organism evidence="6 7">
    <name type="scientific">Mycolicibacterium sphagni</name>
    <dbReference type="NCBI Taxonomy" id="1786"/>
    <lineage>
        <taxon>Bacteria</taxon>
        <taxon>Bacillati</taxon>
        <taxon>Actinomycetota</taxon>
        <taxon>Actinomycetes</taxon>
        <taxon>Mycobacteriales</taxon>
        <taxon>Mycobacteriaceae</taxon>
        <taxon>Mycolicibacterium</taxon>
    </lineage>
</organism>
<dbReference type="InterPro" id="IPR003439">
    <property type="entry name" value="ABC_transporter-like_ATP-bd"/>
</dbReference>
<comment type="caution">
    <text evidence="6">The sequence shown here is derived from an EMBL/GenBank/DDBJ whole genome shotgun (WGS) entry which is preliminary data.</text>
</comment>
<dbReference type="OrthoDB" id="9789994at2"/>